<protein>
    <submittedName>
        <fullName evidence="4">TetR family transcriptional regulator</fullName>
    </submittedName>
</protein>
<dbReference type="AlphaFoldDB" id="A0A8I1WAJ6"/>
<dbReference type="PANTHER" id="PTHR30055">
    <property type="entry name" value="HTH-TYPE TRANSCRIPTIONAL REGULATOR RUTR"/>
    <property type="match status" value="1"/>
</dbReference>
<comment type="caution">
    <text evidence="4">The sequence shown here is derived from an EMBL/GenBank/DDBJ whole genome shotgun (WGS) entry which is preliminary data.</text>
</comment>
<organism evidence="4 5">
    <name type="scientific">Plesiomonas shigelloides</name>
    <name type="common">Aeromonas shigelloides</name>
    <dbReference type="NCBI Taxonomy" id="703"/>
    <lineage>
        <taxon>Bacteria</taxon>
        <taxon>Pseudomonadati</taxon>
        <taxon>Pseudomonadota</taxon>
        <taxon>Gammaproteobacteria</taxon>
        <taxon>Enterobacterales</taxon>
        <taxon>Enterobacteriaceae</taxon>
        <taxon>Plesiomonas</taxon>
    </lineage>
</organism>
<dbReference type="GO" id="GO:0000976">
    <property type="term" value="F:transcription cis-regulatory region binding"/>
    <property type="evidence" value="ECO:0007669"/>
    <property type="project" value="TreeGrafter"/>
</dbReference>
<evidence type="ECO:0000256" key="1">
    <source>
        <dbReference type="ARBA" id="ARBA00023015"/>
    </source>
</evidence>
<accession>A0A8I1WAJ6</accession>
<dbReference type="PANTHER" id="PTHR30055:SF234">
    <property type="entry name" value="HTH-TYPE TRANSCRIPTIONAL REGULATOR BETI"/>
    <property type="match status" value="1"/>
</dbReference>
<keyword evidence="1" id="KW-0805">Transcription regulation</keyword>
<dbReference type="GeneID" id="69706339"/>
<evidence type="ECO:0000313" key="4">
    <source>
        <dbReference type="EMBL" id="MBO1109175.1"/>
    </source>
</evidence>
<dbReference type="RefSeq" id="WP_010863513.1">
    <property type="nucleotide sequence ID" value="NZ_CP027852.1"/>
</dbReference>
<dbReference type="Pfam" id="PF00440">
    <property type="entry name" value="TetR_N"/>
    <property type="match status" value="1"/>
</dbReference>
<dbReference type="EMBL" id="JAFNAA010000015">
    <property type="protein sequence ID" value="MBO1109175.1"/>
    <property type="molecule type" value="Genomic_DNA"/>
</dbReference>
<dbReference type="GO" id="GO:0003700">
    <property type="term" value="F:DNA-binding transcription factor activity"/>
    <property type="evidence" value="ECO:0007669"/>
    <property type="project" value="TreeGrafter"/>
</dbReference>
<dbReference type="InterPro" id="IPR050109">
    <property type="entry name" value="HTH-type_TetR-like_transc_reg"/>
</dbReference>
<dbReference type="PROSITE" id="PS50977">
    <property type="entry name" value="HTH_TETR_2"/>
    <property type="match status" value="1"/>
</dbReference>
<proteinExistence type="predicted"/>
<sequence>MQRQQPLQRRSRERVQRILDAAAELFDQKGIDAVNPGDIANHAGITRTSLYRYFPNKTSVIHALALSHLEKLREQFRQVRDQRLDGEELINALLNVHIHFLSKEPGYQAVWSSVAITPELHNLYELENEWLSDVWGNLIIHLNPHFDESRLPTIRRMIPLIVTAVLRDCSRDSTAQLDDYFAELRNMLYLLFGLKSK</sequence>
<evidence type="ECO:0000256" key="2">
    <source>
        <dbReference type="ARBA" id="ARBA00023125"/>
    </source>
</evidence>
<keyword evidence="3" id="KW-0804">Transcription</keyword>
<keyword evidence="2" id="KW-0238">DNA-binding</keyword>
<dbReference type="Proteomes" id="UP000664658">
    <property type="component" value="Unassembled WGS sequence"/>
</dbReference>
<dbReference type="SUPFAM" id="SSF46689">
    <property type="entry name" value="Homeodomain-like"/>
    <property type="match status" value="1"/>
</dbReference>
<name>A0A8I1WAJ6_PLESH</name>
<dbReference type="Gene3D" id="1.10.357.10">
    <property type="entry name" value="Tetracycline Repressor, domain 2"/>
    <property type="match status" value="1"/>
</dbReference>
<evidence type="ECO:0000313" key="5">
    <source>
        <dbReference type="Proteomes" id="UP000664658"/>
    </source>
</evidence>
<gene>
    <name evidence="4" type="ORF">J2R62_13315</name>
</gene>
<dbReference type="PRINTS" id="PR00455">
    <property type="entry name" value="HTHTETR"/>
</dbReference>
<reference evidence="4" key="1">
    <citation type="submission" date="2021-03" db="EMBL/GenBank/DDBJ databases">
        <title>Plesiomonas shigelloides zfcc0051, isolated from zebrafish feces.</title>
        <authorList>
            <person name="Vanderhoek Z."/>
            <person name="Gaulke C."/>
        </authorList>
    </citation>
    <scope>NUCLEOTIDE SEQUENCE</scope>
    <source>
        <strain evidence="4">Zfcc0051</strain>
    </source>
</reference>
<dbReference type="KEGG" id="pshi:SAMEA2665130_1469"/>
<dbReference type="InterPro" id="IPR001647">
    <property type="entry name" value="HTH_TetR"/>
</dbReference>
<evidence type="ECO:0000256" key="3">
    <source>
        <dbReference type="ARBA" id="ARBA00023163"/>
    </source>
</evidence>
<dbReference type="InterPro" id="IPR009057">
    <property type="entry name" value="Homeodomain-like_sf"/>
</dbReference>